<dbReference type="Pfam" id="PF00646">
    <property type="entry name" value="F-box"/>
    <property type="match status" value="1"/>
</dbReference>
<dbReference type="Gene3D" id="1.20.1280.50">
    <property type="match status" value="1"/>
</dbReference>
<comment type="caution">
    <text evidence="3">The sequence shown here is derived from an EMBL/GenBank/DDBJ whole genome shotgun (WGS) entry which is preliminary data.</text>
</comment>
<dbReference type="AlphaFoldDB" id="A0A4S4MYH0"/>
<dbReference type="InterPro" id="IPR001810">
    <property type="entry name" value="F-box_dom"/>
</dbReference>
<dbReference type="PROSITE" id="PS50181">
    <property type="entry name" value="FBOX"/>
    <property type="match status" value="1"/>
</dbReference>
<name>A0A4S4MYH0_9APHY</name>
<dbReference type="EMBL" id="SGPM01000044">
    <property type="protein sequence ID" value="THH31534.1"/>
    <property type="molecule type" value="Genomic_DNA"/>
</dbReference>
<evidence type="ECO:0000256" key="1">
    <source>
        <dbReference type="SAM" id="MobiDB-lite"/>
    </source>
</evidence>
<sequence length="596" mass="66499">MNQLTLLPPELISLILDNLPYTDLLRCERVSKQLRKIIRESGSFQYKIELAVNGLDDVPSNLLTTAAKRDILHQHTRATQIWPEELVTKQTIPLLEGPLWELCGGVLAQSDGRRDLDFWQLPSNIRAIPAREWGVDVDFDIADFTLDPSQSLLVAVEVQEPICIVHLLSSNTGQAHKEAAVKRLSFPLPAYDIPGRSYHLRICGDYVGIIIRVFDQITDEPYTVFGVANWKTGESKLLTSFWGILSFAFLDPRHIIVLRGVDNDLEASPSEGQNTMVVVSVIDFMEPVLPNEVHEAPRCPVVSLNLPTVATRWEVWHAEVVCDPAPRCSPSNVHQSYCEGASEQDLVYPPFHITKADRIVVIRINGVDTLFEQGDAIDVFVHASSLIGLLKAHLSPHDPASPKPSHDSSPTASPPSSPCPPSILFSPHQAWASKKRSIHVTVPTLKASSYDENKRVRWDTWGVLLTRVLPATVPACVWCYPAYGMKFVGQTDGYVTIYDFNPIAVRKIRCSRGTAADKAHDAEDTYWDWVEVDGGETVTTIGSHSRQFFANTVKSGLPYRKFKTGLKMEVGQFVMLNEDSVLLVKEFSKEFKISSL</sequence>
<organism evidence="3 4">
    <name type="scientific">Antrodiella citrinella</name>
    <dbReference type="NCBI Taxonomy" id="2447956"/>
    <lineage>
        <taxon>Eukaryota</taxon>
        <taxon>Fungi</taxon>
        <taxon>Dikarya</taxon>
        <taxon>Basidiomycota</taxon>
        <taxon>Agaricomycotina</taxon>
        <taxon>Agaricomycetes</taxon>
        <taxon>Polyporales</taxon>
        <taxon>Steccherinaceae</taxon>
        <taxon>Antrodiella</taxon>
    </lineage>
</organism>
<reference evidence="3 4" key="1">
    <citation type="submission" date="2019-02" db="EMBL/GenBank/DDBJ databases">
        <title>Genome sequencing of the rare red list fungi Antrodiella citrinella (Flaviporus citrinellus).</title>
        <authorList>
            <person name="Buettner E."/>
            <person name="Kellner H."/>
        </authorList>
    </citation>
    <scope>NUCLEOTIDE SEQUENCE [LARGE SCALE GENOMIC DNA]</scope>
    <source>
        <strain evidence="3 4">DSM 108506</strain>
    </source>
</reference>
<evidence type="ECO:0000313" key="4">
    <source>
        <dbReference type="Proteomes" id="UP000308730"/>
    </source>
</evidence>
<feature type="region of interest" description="Disordered" evidence="1">
    <location>
        <begin position="397"/>
        <end position="419"/>
    </location>
</feature>
<evidence type="ECO:0000259" key="2">
    <source>
        <dbReference type="PROSITE" id="PS50181"/>
    </source>
</evidence>
<dbReference type="InterPro" id="IPR036047">
    <property type="entry name" value="F-box-like_dom_sf"/>
</dbReference>
<dbReference type="SMART" id="SM00256">
    <property type="entry name" value="FBOX"/>
    <property type="match status" value="1"/>
</dbReference>
<evidence type="ECO:0000313" key="3">
    <source>
        <dbReference type="EMBL" id="THH31534.1"/>
    </source>
</evidence>
<dbReference type="CDD" id="cd09917">
    <property type="entry name" value="F-box_SF"/>
    <property type="match status" value="1"/>
</dbReference>
<keyword evidence="4" id="KW-1185">Reference proteome</keyword>
<protein>
    <recommendedName>
        <fullName evidence="2">F-box domain-containing protein</fullName>
    </recommendedName>
</protein>
<gene>
    <name evidence="3" type="ORF">EUX98_g2634</name>
</gene>
<proteinExistence type="predicted"/>
<feature type="domain" description="F-box" evidence="2">
    <location>
        <begin position="1"/>
        <end position="47"/>
    </location>
</feature>
<dbReference type="SUPFAM" id="SSF81383">
    <property type="entry name" value="F-box domain"/>
    <property type="match status" value="1"/>
</dbReference>
<dbReference type="OrthoDB" id="3256413at2759"/>
<dbReference type="Proteomes" id="UP000308730">
    <property type="component" value="Unassembled WGS sequence"/>
</dbReference>
<accession>A0A4S4MYH0</accession>